<evidence type="ECO:0000256" key="5">
    <source>
        <dbReference type="ARBA" id="ARBA00023204"/>
    </source>
</evidence>
<feature type="compositionally biased region" description="Polar residues" evidence="7">
    <location>
        <begin position="387"/>
        <end position="396"/>
    </location>
</feature>
<dbReference type="InterPro" id="IPR013632">
    <property type="entry name" value="Rad51_C"/>
</dbReference>
<feature type="region of interest" description="Disordered" evidence="7">
    <location>
        <begin position="368"/>
        <end position="404"/>
    </location>
</feature>
<dbReference type="PROSITE" id="PS50162">
    <property type="entry name" value="RECA_2"/>
    <property type="match status" value="1"/>
</dbReference>
<dbReference type="AlphaFoldDB" id="A0AAD7BW05"/>
<sequence length="426" mass="46039">MDELQISALPYLTQSQKSVLKRGGLQTAADVVLTPPQELARQCKISPLDAKALINTVCENNSPQLQSLAVVSDQDLVCSTGDNYLDAALGGGLRTGLVWEVFGQSSAGKTQLALQLSLLVQIPPHLGGLSGSACYITVSQNLPTTRLLQIAEAHPLLSQELCGLEHISTIKSPSISGLIRILTDILPGLIAQKADKKPVRLVVVDALAELFHSADKTSTSTLVERSQNITEISALVHALASTHNIAVLVLNEVSDVFNDQVETSPGSDLVYKHQSRWFGGAAETFAGQVNKEASLGLVWANQVNVRIMLSRTGRRRYLEDDSHNKRRKVDDGLVSGPSIDPDDDSVAAPCSLDYIVTKAGISVLPADEDIFSPPERTPSPVAPPMPNSQSQTIQANQDDDEDWESYWNTDDIPLEMYNNMELDTGN</sequence>
<dbReference type="InterPro" id="IPR047348">
    <property type="entry name" value="XRCC3-like_C"/>
</dbReference>
<dbReference type="GO" id="GO:0140664">
    <property type="term" value="F:ATP-dependent DNA damage sensor activity"/>
    <property type="evidence" value="ECO:0007669"/>
    <property type="project" value="InterPro"/>
</dbReference>
<keyword evidence="3" id="KW-0227">DNA damage</keyword>
<dbReference type="PANTHER" id="PTHR46487:SF1">
    <property type="entry name" value="DNA REPAIR PROTEIN XRCC3"/>
    <property type="match status" value="1"/>
</dbReference>
<name>A0AAD7BW05_9AGAR</name>
<dbReference type="GO" id="GO:0005657">
    <property type="term" value="C:replication fork"/>
    <property type="evidence" value="ECO:0007669"/>
    <property type="project" value="TreeGrafter"/>
</dbReference>
<dbReference type="GO" id="GO:0016787">
    <property type="term" value="F:hydrolase activity"/>
    <property type="evidence" value="ECO:0007669"/>
    <property type="project" value="UniProtKB-KW"/>
</dbReference>
<keyword evidence="10" id="KW-1185">Reference proteome</keyword>
<dbReference type="GO" id="GO:0090656">
    <property type="term" value="P:t-circle formation"/>
    <property type="evidence" value="ECO:0007669"/>
    <property type="project" value="TreeGrafter"/>
</dbReference>
<dbReference type="SUPFAM" id="SSF52540">
    <property type="entry name" value="P-loop containing nucleoside triphosphate hydrolases"/>
    <property type="match status" value="1"/>
</dbReference>
<dbReference type="Gene3D" id="3.40.50.300">
    <property type="entry name" value="P-loop containing nucleotide triphosphate hydrolases"/>
    <property type="match status" value="1"/>
</dbReference>
<dbReference type="InterPro" id="IPR020588">
    <property type="entry name" value="RecA_ATP-bd"/>
</dbReference>
<dbReference type="GO" id="GO:0000722">
    <property type="term" value="P:telomere maintenance via recombination"/>
    <property type="evidence" value="ECO:0007669"/>
    <property type="project" value="TreeGrafter"/>
</dbReference>
<dbReference type="Proteomes" id="UP001221142">
    <property type="component" value="Unassembled WGS sequence"/>
</dbReference>
<keyword evidence="2" id="KW-0547">Nucleotide-binding</keyword>
<organism evidence="9 10">
    <name type="scientific">Roridomyces roridus</name>
    <dbReference type="NCBI Taxonomy" id="1738132"/>
    <lineage>
        <taxon>Eukaryota</taxon>
        <taxon>Fungi</taxon>
        <taxon>Dikarya</taxon>
        <taxon>Basidiomycota</taxon>
        <taxon>Agaricomycotina</taxon>
        <taxon>Agaricomycetes</taxon>
        <taxon>Agaricomycetidae</taxon>
        <taxon>Agaricales</taxon>
        <taxon>Marasmiineae</taxon>
        <taxon>Mycenaceae</taxon>
        <taxon>Roridomyces</taxon>
    </lineage>
</organism>
<dbReference type="GO" id="GO:0005524">
    <property type="term" value="F:ATP binding"/>
    <property type="evidence" value="ECO:0007669"/>
    <property type="project" value="UniProtKB-KW"/>
</dbReference>
<gene>
    <name evidence="9" type="ORF">FB45DRAFT_912346</name>
</gene>
<evidence type="ECO:0000256" key="3">
    <source>
        <dbReference type="ARBA" id="ARBA00022763"/>
    </source>
</evidence>
<dbReference type="GO" id="GO:0033065">
    <property type="term" value="C:Rad51C-XRCC3 complex"/>
    <property type="evidence" value="ECO:0007669"/>
    <property type="project" value="TreeGrafter"/>
</dbReference>
<dbReference type="Pfam" id="PF08423">
    <property type="entry name" value="Rad51"/>
    <property type="match status" value="1"/>
</dbReference>
<evidence type="ECO:0000256" key="6">
    <source>
        <dbReference type="ARBA" id="ARBA00023242"/>
    </source>
</evidence>
<evidence type="ECO:0000313" key="10">
    <source>
        <dbReference type="Proteomes" id="UP001221142"/>
    </source>
</evidence>
<feature type="region of interest" description="Disordered" evidence="7">
    <location>
        <begin position="320"/>
        <end position="345"/>
    </location>
</feature>
<dbReference type="InterPro" id="IPR027417">
    <property type="entry name" value="P-loop_NTPase"/>
</dbReference>
<dbReference type="GO" id="GO:0000400">
    <property type="term" value="F:four-way junction DNA binding"/>
    <property type="evidence" value="ECO:0007669"/>
    <property type="project" value="TreeGrafter"/>
</dbReference>
<feature type="domain" description="RecA family profile 1" evidence="8">
    <location>
        <begin position="74"/>
        <end position="253"/>
    </location>
</feature>
<dbReference type="CDD" id="cd19491">
    <property type="entry name" value="XRCC3"/>
    <property type="match status" value="1"/>
</dbReference>
<evidence type="ECO:0000313" key="9">
    <source>
        <dbReference type="EMBL" id="KAJ7632401.1"/>
    </source>
</evidence>
<comment type="caution">
    <text evidence="9">The sequence shown here is derived from an EMBL/GenBank/DDBJ whole genome shotgun (WGS) entry which is preliminary data.</text>
</comment>
<comment type="subcellular location">
    <subcellularLocation>
        <location evidence="1">Nucleus</location>
    </subcellularLocation>
</comment>
<evidence type="ECO:0000256" key="7">
    <source>
        <dbReference type="SAM" id="MobiDB-lite"/>
    </source>
</evidence>
<keyword evidence="6" id="KW-0539">Nucleus</keyword>
<evidence type="ECO:0000256" key="4">
    <source>
        <dbReference type="ARBA" id="ARBA00022840"/>
    </source>
</evidence>
<dbReference type="GO" id="GO:0061982">
    <property type="term" value="P:meiosis I cell cycle process"/>
    <property type="evidence" value="ECO:0007669"/>
    <property type="project" value="UniProtKB-ARBA"/>
</dbReference>
<proteinExistence type="predicted"/>
<dbReference type="PANTHER" id="PTHR46487">
    <property type="entry name" value="DNA REPAIR PROTEIN XRCC3"/>
    <property type="match status" value="1"/>
</dbReference>
<feature type="compositionally biased region" description="Basic and acidic residues" evidence="7">
    <location>
        <begin position="320"/>
        <end position="331"/>
    </location>
</feature>
<evidence type="ECO:0000256" key="2">
    <source>
        <dbReference type="ARBA" id="ARBA00022741"/>
    </source>
</evidence>
<dbReference type="EMBL" id="JARKIF010000008">
    <property type="protein sequence ID" value="KAJ7632401.1"/>
    <property type="molecule type" value="Genomic_DNA"/>
</dbReference>
<dbReference type="GO" id="GO:0045003">
    <property type="term" value="P:double-strand break repair via synthesis-dependent strand annealing"/>
    <property type="evidence" value="ECO:0007669"/>
    <property type="project" value="TreeGrafter"/>
</dbReference>
<accession>A0AAD7BW05</accession>
<protein>
    <submittedName>
        <fullName evidence="9">P-loop containing nucleoside triphosphate hydrolase protein</fullName>
    </submittedName>
</protein>
<keyword evidence="9" id="KW-0378">Hydrolase</keyword>
<feature type="compositionally biased region" description="Pro residues" evidence="7">
    <location>
        <begin position="375"/>
        <end position="386"/>
    </location>
</feature>
<evidence type="ECO:0000259" key="8">
    <source>
        <dbReference type="PROSITE" id="PS50162"/>
    </source>
</evidence>
<evidence type="ECO:0000256" key="1">
    <source>
        <dbReference type="ARBA" id="ARBA00004123"/>
    </source>
</evidence>
<dbReference type="GO" id="GO:0071140">
    <property type="term" value="P:resolution of mitotic recombination intermediates"/>
    <property type="evidence" value="ECO:0007669"/>
    <property type="project" value="TreeGrafter"/>
</dbReference>
<keyword evidence="4" id="KW-0067">ATP-binding</keyword>
<reference evidence="9" key="1">
    <citation type="submission" date="2023-03" db="EMBL/GenBank/DDBJ databases">
        <title>Massive genome expansion in bonnet fungi (Mycena s.s.) driven by repeated elements and novel gene families across ecological guilds.</title>
        <authorList>
            <consortium name="Lawrence Berkeley National Laboratory"/>
            <person name="Harder C.B."/>
            <person name="Miyauchi S."/>
            <person name="Viragh M."/>
            <person name="Kuo A."/>
            <person name="Thoen E."/>
            <person name="Andreopoulos B."/>
            <person name="Lu D."/>
            <person name="Skrede I."/>
            <person name="Drula E."/>
            <person name="Henrissat B."/>
            <person name="Morin E."/>
            <person name="Kohler A."/>
            <person name="Barry K."/>
            <person name="LaButti K."/>
            <person name="Morin E."/>
            <person name="Salamov A."/>
            <person name="Lipzen A."/>
            <person name="Mereny Z."/>
            <person name="Hegedus B."/>
            <person name="Baldrian P."/>
            <person name="Stursova M."/>
            <person name="Weitz H."/>
            <person name="Taylor A."/>
            <person name="Grigoriev I.V."/>
            <person name="Nagy L.G."/>
            <person name="Martin F."/>
            <person name="Kauserud H."/>
        </authorList>
    </citation>
    <scope>NUCLEOTIDE SEQUENCE</scope>
    <source>
        <strain evidence="9">9284</strain>
    </source>
</reference>
<keyword evidence="5" id="KW-0234">DNA repair</keyword>